<feature type="transmembrane region" description="Helical" evidence="1">
    <location>
        <begin position="15"/>
        <end position="36"/>
    </location>
</feature>
<feature type="transmembrane region" description="Helical" evidence="1">
    <location>
        <begin position="48"/>
        <end position="69"/>
    </location>
</feature>
<dbReference type="AlphaFoldDB" id="A0A931J607"/>
<keyword evidence="1" id="KW-1133">Transmembrane helix</keyword>
<proteinExistence type="predicted"/>
<protein>
    <submittedName>
        <fullName evidence="3">DUF4212 domain-containing protein</fullName>
    </submittedName>
</protein>
<keyword evidence="1" id="KW-0472">Membrane</keyword>
<feature type="domain" description="Sodium symporter small subunit" evidence="2">
    <location>
        <begin position="7"/>
        <end position="81"/>
    </location>
</feature>
<evidence type="ECO:0000259" key="2">
    <source>
        <dbReference type="Pfam" id="PF13937"/>
    </source>
</evidence>
<evidence type="ECO:0000256" key="1">
    <source>
        <dbReference type="SAM" id="Phobius"/>
    </source>
</evidence>
<dbReference type="InterPro" id="IPR019886">
    <property type="entry name" value="Na_symporter_ssu"/>
</dbReference>
<sequence>MQLTEKHRQYWQKNLRITAVLLAIWFVVTYGVAFYARDLNFTFFGWPFSFWMAAQGALIVYVVIIWFYAHYMNKLDLEHGVAEEE</sequence>
<name>A0A931J607_9BURK</name>
<organism evidence="3 4">
    <name type="scientific">Inhella proteolytica</name>
    <dbReference type="NCBI Taxonomy" id="2795029"/>
    <lineage>
        <taxon>Bacteria</taxon>
        <taxon>Pseudomonadati</taxon>
        <taxon>Pseudomonadota</taxon>
        <taxon>Betaproteobacteria</taxon>
        <taxon>Burkholderiales</taxon>
        <taxon>Sphaerotilaceae</taxon>
        <taxon>Inhella</taxon>
    </lineage>
</organism>
<evidence type="ECO:0000313" key="3">
    <source>
        <dbReference type="EMBL" id="MBH9578174.1"/>
    </source>
</evidence>
<gene>
    <name evidence="3" type="ORF">I7X39_14895</name>
</gene>
<comment type="caution">
    <text evidence="3">The sequence shown here is derived from an EMBL/GenBank/DDBJ whole genome shotgun (WGS) entry which is preliminary data.</text>
</comment>
<dbReference type="Proteomes" id="UP000613266">
    <property type="component" value="Unassembled WGS sequence"/>
</dbReference>
<keyword evidence="1" id="KW-0812">Transmembrane</keyword>
<dbReference type="Pfam" id="PF13937">
    <property type="entry name" value="DUF4212"/>
    <property type="match status" value="1"/>
</dbReference>
<keyword evidence="4" id="KW-1185">Reference proteome</keyword>
<dbReference type="EMBL" id="JAEDAK010000010">
    <property type="protein sequence ID" value="MBH9578174.1"/>
    <property type="molecule type" value="Genomic_DNA"/>
</dbReference>
<evidence type="ECO:0000313" key="4">
    <source>
        <dbReference type="Proteomes" id="UP000613266"/>
    </source>
</evidence>
<reference evidence="3" key="1">
    <citation type="submission" date="2020-12" db="EMBL/GenBank/DDBJ databases">
        <title>The genome sequence of Inhella sp. 1Y17.</title>
        <authorList>
            <person name="Liu Y."/>
        </authorList>
    </citation>
    <scope>NUCLEOTIDE SEQUENCE</scope>
    <source>
        <strain evidence="3">1Y17</strain>
    </source>
</reference>
<accession>A0A931J607</accession>
<dbReference type="RefSeq" id="WP_198111944.1">
    <property type="nucleotide sequence ID" value="NZ_JAEDAK010000010.1"/>
</dbReference>
<dbReference type="NCBIfam" id="TIGR03647">
    <property type="entry name" value="Na_symport_sm"/>
    <property type="match status" value="1"/>
</dbReference>